<keyword evidence="3" id="KW-1185">Reference proteome</keyword>
<evidence type="ECO:0000313" key="3">
    <source>
        <dbReference type="Proteomes" id="UP000059680"/>
    </source>
</evidence>
<evidence type="ECO:0000256" key="1">
    <source>
        <dbReference type="SAM" id="MobiDB-lite"/>
    </source>
</evidence>
<dbReference type="EMBL" id="AP014964">
    <property type="protein sequence ID" value="BAT04300.1"/>
    <property type="molecule type" value="Genomic_DNA"/>
</dbReference>
<gene>
    <name evidence="2" type="ordered locus">Os08g0205650</name>
    <name evidence="2" type="ORF">OSNPB_080205650</name>
</gene>
<dbReference type="PaxDb" id="39947-A0A0P0XCZ8"/>
<evidence type="ECO:0000313" key="2">
    <source>
        <dbReference type="EMBL" id="BAT04300.1"/>
    </source>
</evidence>
<feature type="region of interest" description="Disordered" evidence="1">
    <location>
        <begin position="121"/>
        <end position="150"/>
    </location>
</feature>
<reference evidence="3" key="1">
    <citation type="journal article" date="2005" name="Nature">
        <title>The map-based sequence of the rice genome.</title>
        <authorList>
            <consortium name="International rice genome sequencing project (IRGSP)"/>
            <person name="Matsumoto T."/>
            <person name="Wu J."/>
            <person name="Kanamori H."/>
            <person name="Katayose Y."/>
            <person name="Fujisawa M."/>
            <person name="Namiki N."/>
            <person name="Mizuno H."/>
            <person name="Yamamoto K."/>
            <person name="Antonio B.A."/>
            <person name="Baba T."/>
            <person name="Sakata K."/>
            <person name="Nagamura Y."/>
            <person name="Aoki H."/>
            <person name="Arikawa K."/>
            <person name="Arita K."/>
            <person name="Bito T."/>
            <person name="Chiden Y."/>
            <person name="Fujitsuka N."/>
            <person name="Fukunaka R."/>
            <person name="Hamada M."/>
            <person name="Harada C."/>
            <person name="Hayashi A."/>
            <person name="Hijishita S."/>
            <person name="Honda M."/>
            <person name="Hosokawa S."/>
            <person name="Ichikawa Y."/>
            <person name="Idonuma A."/>
            <person name="Iijima M."/>
            <person name="Ikeda M."/>
            <person name="Ikeno M."/>
            <person name="Ito K."/>
            <person name="Ito S."/>
            <person name="Ito T."/>
            <person name="Ito Y."/>
            <person name="Ito Y."/>
            <person name="Iwabuchi A."/>
            <person name="Kamiya K."/>
            <person name="Karasawa W."/>
            <person name="Kurita K."/>
            <person name="Katagiri S."/>
            <person name="Kikuta A."/>
            <person name="Kobayashi H."/>
            <person name="Kobayashi N."/>
            <person name="Machita K."/>
            <person name="Maehara T."/>
            <person name="Masukawa M."/>
            <person name="Mizubayashi T."/>
            <person name="Mukai Y."/>
            <person name="Nagasaki H."/>
            <person name="Nagata Y."/>
            <person name="Naito S."/>
            <person name="Nakashima M."/>
            <person name="Nakama Y."/>
            <person name="Nakamichi Y."/>
            <person name="Nakamura M."/>
            <person name="Meguro A."/>
            <person name="Negishi M."/>
            <person name="Ohta I."/>
            <person name="Ohta T."/>
            <person name="Okamoto M."/>
            <person name="Ono N."/>
            <person name="Saji S."/>
            <person name="Sakaguchi M."/>
            <person name="Sakai K."/>
            <person name="Shibata M."/>
            <person name="Shimokawa T."/>
            <person name="Song J."/>
            <person name="Takazaki Y."/>
            <person name="Terasawa K."/>
            <person name="Tsugane M."/>
            <person name="Tsuji K."/>
            <person name="Ueda S."/>
            <person name="Waki K."/>
            <person name="Yamagata H."/>
            <person name="Yamamoto M."/>
            <person name="Yamamoto S."/>
            <person name="Yamane H."/>
            <person name="Yoshiki S."/>
            <person name="Yoshihara R."/>
            <person name="Yukawa K."/>
            <person name="Zhong H."/>
            <person name="Yano M."/>
            <person name="Yuan Q."/>
            <person name="Ouyang S."/>
            <person name="Liu J."/>
            <person name="Jones K.M."/>
            <person name="Gansberger K."/>
            <person name="Moffat K."/>
            <person name="Hill J."/>
            <person name="Bera J."/>
            <person name="Fadrosh D."/>
            <person name="Jin S."/>
            <person name="Johri S."/>
            <person name="Kim M."/>
            <person name="Overton L."/>
            <person name="Reardon M."/>
            <person name="Tsitrin T."/>
            <person name="Vuong H."/>
            <person name="Weaver B."/>
            <person name="Ciecko A."/>
            <person name="Tallon L."/>
            <person name="Jackson J."/>
            <person name="Pai G."/>
            <person name="Aken S.V."/>
            <person name="Utterback T."/>
            <person name="Reidmuller S."/>
            <person name="Feldblyum T."/>
            <person name="Hsiao J."/>
            <person name="Zismann V."/>
            <person name="Iobst S."/>
            <person name="de Vazeille A.R."/>
            <person name="Buell C.R."/>
            <person name="Ying K."/>
            <person name="Li Y."/>
            <person name="Lu T."/>
            <person name="Huang Y."/>
            <person name="Zhao Q."/>
            <person name="Feng Q."/>
            <person name="Zhang L."/>
            <person name="Zhu J."/>
            <person name="Weng Q."/>
            <person name="Mu J."/>
            <person name="Lu Y."/>
            <person name="Fan D."/>
            <person name="Liu Y."/>
            <person name="Guan J."/>
            <person name="Zhang Y."/>
            <person name="Yu S."/>
            <person name="Liu X."/>
            <person name="Zhang Y."/>
            <person name="Hong G."/>
            <person name="Han B."/>
            <person name="Choisne N."/>
            <person name="Demange N."/>
            <person name="Orjeda G."/>
            <person name="Samain S."/>
            <person name="Cattolico L."/>
            <person name="Pelletier E."/>
            <person name="Couloux A."/>
            <person name="Segurens B."/>
            <person name="Wincker P."/>
            <person name="D'Hont A."/>
            <person name="Scarpelli C."/>
            <person name="Weissenbach J."/>
            <person name="Salanoubat M."/>
            <person name="Quetier F."/>
            <person name="Yu Y."/>
            <person name="Kim H.R."/>
            <person name="Rambo T."/>
            <person name="Currie J."/>
            <person name="Collura K."/>
            <person name="Luo M."/>
            <person name="Yang T."/>
            <person name="Ammiraju J.S.S."/>
            <person name="Engler F."/>
            <person name="Soderlund C."/>
            <person name="Wing R.A."/>
            <person name="Palmer L.E."/>
            <person name="de la Bastide M."/>
            <person name="Spiegel L."/>
            <person name="Nascimento L."/>
            <person name="Zutavern T."/>
            <person name="O'Shaughnessy A."/>
            <person name="Dike S."/>
            <person name="Dedhia N."/>
            <person name="Preston R."/>
            <person name="Balija V."/>
            <person name="McCombie W.R."/>
            <person name="Chow T."/>
            <person name="Chen H."/>
            <person name="Chung M."/>
            <person name="Chen C."/>
            <person name="Shaw J."/>
            <person name="Wu H."/>
            <person name="Hsiao K."/>
            <person name="Chao Y."/>
            <person name="Chu M."/>
            <person name="Cheng C."/>
            <person name="Hour A."/>
            <person name="Lee P."/>
            <person name="Lin S."/>
            <person name="Lin Y."/>
            <person name="Liou J."/>
            <person name="Liu S."/>
            <person name="Hsing Y."/>
            <person name="Raghuvanshi S."/>
            <person name="Mohanty A."/>
            <person name="Bharti A.K."/>
            <person name="Gaur A."/>
            <person name="Gupta V."/>
            <person name="Kumar D."/>
            <person name="Ravi V."/>
            <person name="Vij S."/>
            <person name="Kapur A."/>
            <person name="Khurana P."/>
            <person name="Khurana P."/>
            <person name="Khurana J.P."/>
            <person name="Tyagi A.K."/>
            <person name="Gaikwad K."/>
            <person name="Singh A."/>
            <person name="Dalal V."/>
            <person name="Srivastava S."/>
            <person name="Dixit A."/>
            <person name="Pal A.K."/>
            <person name="Ghazi I.A."/>
            <person name="Yadav M."/>
            <person name="Pandit A."/>
            <person name="Bhargava A."/>
            <person name="Sureshbabu K."/>
            <person name="Batra K."/>
            <person name="Sharma T.R."/>
            <person name="Mohapatra T."/>
            <person name="Singh N.K."/>
            <person name="Messing J."/>
            <person name="Nelson A.B."/>
            <person name="Fuks G."/>
            <person name="Kavchok S."/>
            <person name="Keizer G."/>
            <person name="Linton E."/>
            <person name="Llaca V."/>
            <person name="Song R."/>
            <person name="Tanyolac B."/>
            <person name="Young S."/>
            <person name="Ho-Il K."/>
            <person name="Hahn J.H."/>
            <person name="Sangsakoo G."/>
            <person name="Vanavichit A."/>
            <person name="de Mattos Luiz.A.T."/>
            <person name="Zimmer P.D."/>
            <person name="Malone G."/>
            <person name="Dellagostin O."/>
            <person name="de Oliveira A.C."/>
            <person name="Bevan M."/>
            <person name="Bancroft I."/>
            <person name="Minx P."/>
            <person name="Cordum H."/>
            <person name="Wilson R."/>
            <person name="Cheng Z."/>
            <person name="Jin W."/>
            <person name="Jiang J."/>
            <person name="Leong S.A."/>
            <person name="Iwama H."/>
            <person name="Gojobori T."/>
            <person name="Itoh T."/>
            <person name="Niimura Y."/>
            <person name="Fujii Y."/>
            <person name="Habara T."/>
            <person name="Sakai H."/>
            <person name="Sato Y."/>
            <person name="Wilson G."/>
            <person name="Kumar K."/>
            <person name="McCouch S."/>
            <person name="Juretic N."/>
            <person name="Hoen D."/>
            <person name="Wright S."/>
            <person name="Bruskiewich R."/>
            <person name="Bureau T."/>
            <person name="Miyao A."/>
            <person name="Hirochika H."/>
            <person name="Nishikawa T."/>
            <person name="Kadowaki K."/>
            <person name="Sugiura M."/>
            <person name="Burr B."/>
            <person name="Sasaki T."/>
        </authorList>
    </citation>
    <scope>NUCLEOTIDE SEQUENCE [LARGE SCALE GENOMIC DNA]</scope>
    <source>
        <strain evidence="3">cv. Nipponbare</strain>
    </source>
</reference>
<sequence length="150" mass="15658">MAAFTSSSPPPWIRAELAPLPAPPFVSPRLSSSAPPCFGAVPPPIFPLSGDASFLLPPTSRLLLSTSGDGCATTITSAILPTLASLLTRRPASTSPTTATLPAVGWTSVLSTPACMPSPTIKASKTQSFKNQPWQPRSMAEKTHIDFDQS</sequence>
<dbReference type="AlphaFoldDB" id="A0A0P0XCZ8"/>
<name>A0A0P0XCZ8_ORYSJ</name>
<organism evidence="2 3">
    <name type="scientific">Oryza sativa subsp. japonica</name>
    <name type="common">Rice</name>
    <dbReference type="NCBI Taxonomy" id="39947"/>
    <lineage>
        <taxon>Eukaryota</taxon>
        <taxon>Viridiplantae</taxon>
        <taxon>Streptophyta</taxon>
        <taxon>Embryophyta</taxon>
        <taxon>Tracheophyta</taxon>
        <taxon>Spermatophyta</taxon>
        <taxon>Magnoliopsida</taxon>
        <taxon>Liliopsida</taxon>
        <taxon>Poales</taxon>
        <taxon>Poaceae</taxon>
        <taxon>BOP clade</taxon>
        <taxon>Oryzoideae</taxon>
        <taxon>Oryzeae</taxon>
        <taxon>Oryzinae</taxon>
        <taxon>Oryza</taxon>
        <taxon>Oryza sativa</taxon>
    </lineage>
</organism>
<accession>A0A0P0XCZ8</accession>
<reference evidence="2 3" key="3">
    <citation type="journal article" date="2013" name="Rice">
        <title>Improvement of the Oryza sativa Nipponbare reference genome using next generation sequence and optical map data.</title>
        <authorList>
            <person name="Kawahara Y."/>
            <person name="de la Bastide M."/>
            <person name="Hamilton J.P."/>
            <person name="Kanamori H."/>
            <person name="McCombie W.R."/>
            <person name="Ouyang S."/>
            <person name="Schwartz D.C."/>
            <person name="Tanaka T."/>
            <person name="Wu J."/>
            <person name="Zhou S."/>
            <person name="Childs K.L."/>
            <person name="Davidson R.M."/>
            <person name="Lin H."/>
            <person name="Quesada-Ocampo L."/>
            <person name="Vaillancourt B."/>
            <person name="Sakai H."/>
            <person name="Lee S.S."/>
            <person name="Kim J."/>
            <person name="Numa H."/>
            <person name="Itoh T."/>
            <person name="Buell C.R."/>
            <person name="Matsumoto T."/>
        </authorList>
    </citation>
    <scope>NUCLEOTIDE SEQUENCE [LARGE SCALE GENOMIC DNA]</scope>
    <source>
        <strain evidence="3">cv. Nipponbare</strain>
    </source>
</reference>
<proteinExistence type="predicted"/>
<dbReference type="Proteomes" id="UP000059680">
    <property type="component" value="Chromosome 8"/>
</dbReference>
<dbReference type="Gramene" id="Os08t0205650-00">
    <property type="protein sequence ID" value="Os08t0205650-00"/>
    <property type="gene ID" value="Os08g0205650"/>
</dbReference>
<dbReference type="InParanoid" id="A0A0P0XCZ8"/>
<reference evidence="2 3" key="2">
    <citation type="journal article" date="2013" name="Plant Cell Physiol.">
        <title>Rice Annotation Project Database (RAP-DB): an integrative and interactive database for rice genomics.</title>
        <authorList>
            <person name="Sakai H."/>
            <person name="Lee S.S."/>
            <person name="Tanaka T."/>
            <person name="Numa H."/>
            <person name="Kim J."/>
            <person name="Kawahara Y."/>
            <person name="Wakimoto H."/>
            <person name="Yang C.C."/>
            <person name="Iwamoto M."/>
            <person name="Abe T."/>
            <person name="Yamada Y."/>
            <person name="Muto A."/>
            <person name="Inokuchi H."/>
            <person name="Ikemura T."/>
            <person name="Matsumoto T."/>
            <person name="Sasaki T."/>
            <person name="Itoh T."/>
        </authorList>
    </citation>
    <scope>NUCLEOTIDE SEQUENCE [LARGE SCALE GENOMIC DNA]</scope>
    <source>
        <strain evidence="3">cv. Nipponbare</strain>
    </source>
</reference>
<feature type="compositionally biased region" description="Basic and acidic residues" evidence="1">
    <location>
        <begin position="139"/>
        <end position="150"/>
    </location>
</feature>
<protein>
    <submittedName>
        <fullName evidence="2">Os08g0205650 protein</fullName>
    </submittedName>
</protein>
<feature type="compositionally biased region" description="Polar residues" evidence="1">
    <location>
        <begin position="121"/>
        <end position="135"/>
    </location>
</feature>